<dbReference type="GO" id="GO:0007080">
    <property type="term" value="P:mitotic metaphase chromosome alignment"/>
    <property type="evidence" value="ECO:0007669"/>
    <property type="project" value="TreeGrafter"/>
</dbReference>
<feature type="coiled-coil region" evidence="2">
    <location>
        <begin position="387"/>
        <end position="414"/>
    </location>
</feature>
<dbReference type="InterPro" id="IPR036770">
    <property type="entry name" value="Ankyrin_rpt-contain_sf"/>
</dbReference>
<protein>
    <submittedName>
        <fullName evidence="4">DgyrCDS5341</fullName>
    </submittedName>
</protein>
<dbReference type="PANTHER" id="PTHR24160:SF1">
    <property type="entry name" value="ANKYRIN REPEAT DOMAIN-CONTAINING PROTEIN 53"/>
    <property type="match status" value="1"/>
</dbReference>
<evidence type="ECO:0000313" key="4">
    <source>
        <dbReference type="EMBL" id="CAD5116455.1"/>
    </source>
</evidence>
<dbReference type="OrthoDB" id="10254927at2759"/>
<dbReference type="PROSITE" id="PS50297">
    <property type="entry name" value="ANK_REP_REGION"/>
    <property type="match status" value="2"/>
</dbReference>
<dbReference type="GO" id="GO:0000922">
    <property type="term" value="C:spindle pole"/>
    <property type="evidence" value="ECO:0007669"/>
    <property type="project" value="TreeGrafter"/>
</dbReference>
<dbReference type="Gene3D" id="1.25.40.20">
    <property type="entry name" value="Ankyrin repeat-containing domain"/>
    <property type="match status" value="2"/>
</dbReference>
<evidence type="ECO:0000256" key="2">
    <source>
        <dbReference type="SAM" id="Coils"/>
    </source>
</evidence>
<feature type="region of interest" description="Disordered" evidence="3">
    <location>
        <begin position="232"/>
        <end position="353"/>
    </location>
</feature>
<dbReference type="Pfam" id="PF00023">
    <property type="entry name" value="Ank"/>
    <property type="match status" value="1"/>
</dbReference>
<feature type="compositionally biased region" description="Polar residues" evidence="3">
    <location>
        <begin position="241"/>
        <end position="253"/>
    </location>
</feature>
<dbReference type="GO" id="GO:1902412">
    <property type="term" value="P:regulation of mitotic cytokinesis"/>
    <property type="evidence" value="ECO:0007669"/>
    <property type="project" value="InterPro"/>
</dbReference>
<keyword evidence="1" id="KW-0040">ANK repeat</keyword>
<dbReference type="SMART" id="SM00248">
    <property type="entry name" value="ANK"/>
    <property type="match status" value="4"/>
</dbReference>
<reference evidence="4 5" key="1">
    <citation type="submission" date="2020-08" db="EMBL/GenBank/DDBJ databases">
        <authorList>
            <person name="Hejnol A."/>
        </authorList>
    </citation>
    <scope>NUCLEOTIDE SEQUENCE [LARGE SCALE GENOMIC DNA]</scope>
</reference>
<keyword evidence="2" id="KW-0175">Coiled coil</keyword>
<comment type="caution">
    <text evidence="4">The sequence shown here is derived from an EMBL/GenBank/DDBJ whole genome shotgun (WGS) entry which is preliminary data.</text>
</comment>
<evidence type="ECO:0000256" key="3">
    <source>
        <dbReference type="SAM" id="MobiDB-lite"/>
    </source>
</evidence>
<accession>A0A7I8VJK0</accession>
<feature type="region of interest" description="Disordered" evidence="3">
    <location>
        <begin position="1"/>
        <end position="22"/>
    </location>
</feature>
<evidence type="ECO:0000256" key="1">
    <source>
        <dbReference type="PROSITE-ProRule" id="PRU00023"/>
    </source>
</evidence>
<dbReference type="AlphaFoldDB" id="A0A7I8VJK0"/>
<feature type="compositionally biased region" description="Polar residues" evidence="3">
    <location>
        <begin position="265"/>
        <end position="278"/>
    </location>
</feature>
<dbReference type="GO" id="GO:0031116">
    <property type="term" value="P:positive regulation of microtubule polymerization"/>
    <property type="evidence" value="ECO:0007669"/>
    <property type="project" value="TreeGrafter"/>
</dbReference>
<feature type="repeat" description="ANK" evidence="1">
    <location>
        <begin position="130"/>
        <end position="162"/>
    </location>
</feature>
<keyword evidence="5" id="KW-1185">Reference proteome</keyword>
<dbReference type="PANTHER" id="PTHR24160">
    <property type="entry name" value="ANKYRIN REPEAT DOMAIN-CONTAINING PROTEIN 53"/>
    <property type="match status" value="1"/>
</dbReference>
<dbReference type="PROSITE" id="PS50088">
    <property type="entry name" value="ANK_REPEAT"/>
    <property type="match status" value="2"/>
</dbReference>
<dbReference type="EMBL" id="CAJFCJ010000006">
    <property type="protein sequence ID" value="CAD5116455.1"/>
    <property type="molecule type" value="Genomic_DNA"/>
</dbReference>
<dbReference type="SUPFAM" id="SSF48403">
    <property type="entry name" value="Ankyrin repeat"/>
    <property type="match status" value="1"/>
</dbReference>
<sequence>MDKNKSSRQNSSLDKKRRLIRSKDSSRAEDEFMAAAIGDVEWLKQSLRLNGGEINYDKNGFAPIHLSAIHGRLECLKFLIEKQNTDVNLPSTTGWRPVHLCISNQTGKRAYNCLTYLLTKGADHSVKNDDGLTPAHQAASEGHVQCLKALIECMANVDERDNRGHTPMDLAKLWGHRQCARTLAMEVWHQKKEFQAKELQYLQKLKMAEVLREIEIEEKLLFESQGLKKKEIKKSDEQNVKKQQTAAENQQSPYDPFAHKDRLNSKTGKVSKPNSRILKQQRKERPPSVKRPNLSSRQSGRSVVTDSSDTGLYERNQPSVENQPLEEGNLEDGCELGRTGFYNPNSWNPSTHIKPKDYLTDLADDYPRDEYTKLPRLRDLLRTPAYVASIREKAEKLGVDVDKLKDELMKEEKEKKWEKSVLHKPKNIEYSQTKRKYETPFALTSEAPFHLIGDSNSLLVRLNIIEERIPPTPSTTLSALSVNHVSDSDDIIREQRDRIAKSMPKRGQIGY</sequence>
<gene>
    <name evidence="4" type="ORF">DGYR_LOCUS5085</name>
</gene>
<dbReference type="InterPro" id="IPR042335">
    <property type="entry name" value="ANKRD53"/>
</dbReference>
<evidence type="ECO:0000313" key="5">
    <source>
        <dbReference type="Proteomes" id="UP000549394"/>
    </source>
</evidence>
<proteinExistence type="predicted"/>
<feature type="compositionally biased region" description="Polar residues" evidence="3">
    <location>
        <begin position="342"/>
        <end position="351"/>
    </location>
</feature>
<dbReference type="InterPro" id="IPR002110">
    <property type="entry name" value="Ankyrin_rpt"/>
</dbReference>
<dbReference type="GO" id="GO:0060236">
    <property type="term" value="P:regulation of mitotic spindle organization"/>
    <property type="evidence" value="ECO:0007669"/>
    <property type="project" value="TreeGrafter"/>
</dbReference>
<name>A0A7I8VJK0_9ANNE</name>
<dbReference type="Proteomes" id="UP000549394">
    <property type="component" value="Unassembled WGS sequence"/>
</dbReference>
<organism evidence="4 5">
    <name type="scientific">Dimorphilus gyrociliatus</name>
    <dbReference type="NCBI Taxonomy" id="2664684"/>
    <lineage>
        <taxon>Eukaryota</taxon>
        <taxon>Metazoa</taxon>
        <taxon>Spiralia</taxon>
        <taxon>Lophotrochozoa</taxon>
        <taxon>Annelida</taxon>
        <taxon>Polychaeta</taxon>
        <taxon>Polychaeta incertae sedis</taxon>
        <taxon>Dinophilidae</taxon>
        <taxon>Dimorphilus</taxon>
    </lineage>
</organism>
<dbReference type="Pfam" id="PF12796">
    <property type="entry name" value="Ank_2"/>
    <property type="match status" value="1"/>
</dbReference>
<feature type="repeat" description="ANK" evidence="1">
    <location>
        <begin position="59"/>
        <end position="82"/>
    </location>
</feature>
<feature type="compositionally biased region" description="Polar residues" evidence="3">
    <location>
        <begin position="293"/>
        <end position="322"/>
    </location>
</feature>